<dbReference type="Gene3D" id="3.40.50.150">
    <property type="entry name" value="Vaccinia Virus protein VP39"/>
    <property type="match status" value="1"/>
</dbReference>
<dbReference type="PROSITE" id="PS51569">
    <property type="entry name" value="DOT1"/>
    <property type="match status" value="1"/>
</dbReference>
<dbReference type="GO" id="GO:0032259">
    <property type="term" value="P:methylation"/>
    <property type="evidence" value="ECO:0007669"/>
    <property type="project" value="UniProtKB-KW"/>
</dbReference>
<dbReference type="InterPro" id="IPR025789">
    <property type="entry name" value="DOT1_dom"/>
</dbReference>
<dbReference type="Pfam" id="PF08123">
    <property type="entry name" value="DOT1"/>
    <property type="match status" value="1"/>
</dbReference>
<evidence type="ECO:0000313" key="7">
    <source>
        <dbReference type="EMBL" id="KRG20887.1"/>
    </source>
</evidence>
<reference evidence="8" key="2">
    <citation type="journal article" date="2016" name="Genome Announc.">
        <title>Draft Genome Sequences of Two Novel Amoeba-Resistant Intranuclear Bacteria, 'Candidatus Berkiella cookevillensis' and 'Candidatus Berkiella aquae'.</title>
        <authorList>
            <person name="Mehari Y.T."/>
            <person name="Arivett B.A."/>
            <person name="Farone A.L."/>
            <person name="Gunderson J.H."/>
            <person name="Farone M.B."/>
        </authorList>
    </citation>
    <scope>NUCLEOTIDE SEQUENCE</scope>
    <source>
        <strain evidence="8">HT99</strain>
    </source>
</reference>
<protein>
    <recommendedName>
        <fullName evidence="2">Histone-lysine N-methyltransferase, H3 lysine-79 specific</fullName>
        <ecNumber evidence="1">2.1.1.360</ecNumber>
    </recommendedName>
    <alternativeName>
        <fullName evidence="4">Histone H3-K79 methyltransferase</fullName>
    </alternativeName>
</protein>
<dbReference type="SUPFAM" id="SSF53335">
    <property type="entry name" value="S-adenosyl-L-methionine-dependent methyltransferases"/>
    <property type="match status" value="1"/>
</dbReference>
<organism evidence="7">
    <name type="scientific">Candidatus Berkiella aquae</name>
    <dbReference type="NCBI Taxonomy" id="295108"/>
    <lineage>
        <taxon>Bacteria</taxon>
        <taxon>Pseudomonadati</taxon>
        <taxon>Pseudomonadota</taxon>
        <taxon>Gammaproteobacteria</taxon>
        <taxon>Candidatus Berkiellales</taxon>
        <taxon>Candidatus Berkiellaceae</taxon>
        <taxon>Candidatus Berkiella</taxon>
    </lineage>
</organism>
<dbReference type="EC" id="2.1.1.360" evidence="1"/>
<evidence type="ECO:0000313" key="8">
    <source>
        <dbReference type="EMBL" id="MCS5711364.1"/>
    </source>
</evidence>
<proteinExistence type="predicted"/>
<dbReference type="GO" id="GO:0140956">
    <property type="term" value="F:histone H3K79 trimethyltransferase activity"/>
    <property type="evidence" value="ECO:0007669"/>
    <property type="project" value="UniProtKB-EC"/>
</dbReference>
<keyword evidence="7" id="KW-0489">Methyltransferase</keyword>
<dbReference type="Proteomes" id="UP000051497">
    <property type="component" value="Unassembled WGS sequence"/>
</dbReference>
<keyword evidence="3" id="KW-0156">Chromatin regulator</keyword>
<reference evidence="7" key="1">
    <citation type="submission" date="2015-09" db="EMBL/GenBank/DDBJ databases">
        <title>Draft Genome Sequences of Two Novel Amoeba-resistant Intranuclear Bacteria, Candidatus Berkiella cookevillensis and Candidatus Berkiella aquae.</title>
        <authorList>
            <person name="Mehari Y.T."/>
            <person name="Arivett B.A."/>
            <person name="Farone A.L."/>
            <person name="Gunderson J.H."/>
            <person name="Farone M.B."/>
        </authorList>
    </citation>
    <scope>NUCLEOTIDE SEQUENCE [LARGE SCALE GENOMIC DNA]</scope>
    <source>
        <strain evidence="7">HT99</strain>
    </source>
</reference>
<evidence type="ECO:0000256" key="1">
    <source>
        <dbReference type="ARBA" id="ARBA00012190"/>
    </source>
</evidence>
<name>A0A0Q9YW14_9GAMM</name>
<dbReference type="InterPro" id="IPR030445">
    <property type="entry name" value="H3-K79_meTrfase"/>
</dbReference>
<gene>
    <name evidence="7" type="primary">tam_2</name>
    <name evidence="8" type="ORF">HT99x_007945</name>
    <name evidence="7" type="ORF">HT99x_02104</name>
</gene>
<dbReference type="PANTHER" id="PTHR21451">
    <property type="entry name" value="HISTONE H3 METHYLTRANSFERASE"/>
    <property type="match status" value="1"/>
</dbReference>
<sequence length="220" mass="25137">MQHLIIGILLASLLLFCGYKLLRPFILEYLRQYRYRKILQRIAVLYQPHNPYLIAQAAKTKHADENLTYGEIELCAFLDLLAQVNPTQQDILYDLGSGAGKTVIAAKLRYPALTVKGIERLEPLCRLAQVVTPPDITNVYYINHDFLEINFSDATLIFINATGFSHALWEPLMAKLVQLKPTTKIILTSKTLPETAFIQHYAGMEKMNWGLCSTYIYEKK</sequence>
<dbReference type="OrthoDB" id="8770076at2"/>
<dbReference type="EMBL" id="LKAJ01000008">
    <property type="protein sequence ID" value="KRG20887.1"/>
    <property type="molecule type" value="Genomic_DNA"/>
</dbReference>
<dbReference type="RefSeq" id="WP_075066728.1">
    <property type="nucleotide sequence ID" value="NZ_LKAJ02000001.1"/>
</dbReference>
<comment type="caution">
    <text evidence="7">The sequence shown here is derived from an EMBL/GenBank/DDBJ whole genome shotgun (WGS) entry which is preliminary data.</text>
</comment>
<dbReference type="PANTHER" id="PTHR21451:SF19">
    <property type="entry name" value="ACTIVATED IN BLOCKED UNFOLDED PROTEIN RESPONSE"/>
    <property type="match status" value="1"/>
</dbReference>
<dbReference type="AlphaFoldDB" id="A0A0Q9YW14"/>
<keyword evidence="9" id="KW-1185">Reference proteome</keyword>
<comment type="catalytic activity">
    <reaction evidence="5">
        <text>L-lysyl(79)-[histone H3] + 3 S-adenosyl-L-methionine = N(6),N(6),N(6)-trimethyl-L-lysyl(79)-[histone H3] + 3 S-adenosyl-L-homocysteine + 3 H(+)</text>
        <dbReference type="Rhea" id="RHEA:60328"/>
        <dbReference type="Rhea" id="RHEA-COMP:15549"/>
        <dbReference type="Rhea" id="RHEA-COMP:15552"/>
        <dbReference type="ChEBI" id="CHEBI:15378"/>
        <dbReference type="ChEBI" id="CHEBI:29969"/>
        <dbReference type="ChEBI" id="CHEBI:57856"/>
        <dbReference type="ChEBI" id="CHEBI:59789"/>
        <dbReference type="ChEBI" id="CHEBI:61961"/>
        <dbReference type="EC" id="2.1.1.360"/>
    </reaction>
</comment>
<evidence type="ECO:0000313" key="9">
    <source>
        <dbReference type="Proteomes" id="UP000051497"/>
    </source>
</evidence>
<accession>A0A0Q9YW14</accession>
<evidence type="ECO:0000259" key="6">
    <source>
        <dbReference type="PROSITE" id="PS51569"/>
    </source>
</evidence>
<feature type="domain" description="DOT1" evidence="6">
    <location>
        <begin position="1"/>
        <end position="220"/>
    </location>
</feature>
<dbReference type="EMBL" id="LKAJ02000001">
    <property type="protein sequence ID" value="MCS5711364.1"/>
    <property type="molecule type" value="Genomic_DNA"/>
</dbReference>
<dbReference type="GO" id="GO:0051726">
    <property type="term" value="P:regulation of cell cycle"/>
    <property type="evidence" value="ECO:0007669"/>
    <property type="project" value="InterPro"/>
</dbReference>
<evidence type="ECO:0000256" key="5">
    <source>
        <dbReference type="ARBA" id="ARBA00047770"/>
    </source>
</evidence>
<reference evidence="8" key="3">
    <citation type="submission" date="2021-06" db="EMBL/GenBank/DDBJ databases">
        <title>Genomic Description and Analysis of Intracellular Bacteria, Candidatus Berkiella cookevillensis and Candidatus Berkiella aquae.</title>
        <authorList>
            <person name="Kidane D.T."/>
            <person name="Mehari Y.T."/>
            <person name="Rice F.C."/>
            <person name="Arivett B.A."/>
            <person name="Farone A.L."/>
            <person name="Berk S.G."/>
            <person name="Farone M.B."/>
        </authorList>
    </citation>
    <scope>NUCLEOTIDE SEQUENCE</scope>
    <source>
        <strain evidence="8">HT99</strain>
    </source>
</reference>
<keyword evidence="7" id="KW-0808">Transferase</keyword>
<evidence type="ECO:0000256" key="4">
    <source>
        <dbReference type="ARBA" id="ARBA00029821"/>
    </source>
</evidence>
<dbReference type="InterPro" id="IPR029063">
    <property type="entry name" value="SAM-dependent_MTases_sf"/>
</dbReference>
<evidence type="ECO:0000256" key="2">
    <source>
        <dbReference type="ARBA" id="ARBA00020987"/>
    </source>
</evidence>
<evidence type="ECO:0000256" key="3">
    <source>
        <dbReference type="ARBA" id="ARBA00022853"/>
    </source>
</evidence>
<dbReference type="STRING" id="295108.HT99x_02104"/>